<reference evidence="1" key="1">
    <citation type="submission" date="2018-01" db="EMBL/GenBank/DDBJ databases">
        <authorList>
            <person name="Krukenberg V."/>
        </authorList>
    </citation>
    <scope>NUCLEOTIDE SEQUENCE</scope>
    <source>
        <strain evidence="1">E20ANME2</strain>
    </source>
</reference>
<proteinExistence type="predicted"/>
<organism evidence="1 2">
    <name type="scientific">Candidatus Methanogaster sp</name>
    <dbReference type="NCBI Taxonomy" id="3386292"/>
    <lineage>
        <taxon>Archaea</taxon>
        <taxon>Methanobacteriati</taxon>
        <taxon>Methanobacteriota</taxon>
        <taxon>Stenosarchaea group</taxon>
        <taxon>Methanomicrobia</taxon>
        <taxon>Methanosarcinales</taxon>
        <taxon>ANME-2 cluster</taxon>
        <taxon>Candidatus Methanogasteraceae</taxon>
        <taxon>Candidatus Methanogaster</taxon>
    </lineage>
</organism>
<dbReference type="Proteomes" id="UP000248329">
    <property type="component" value="Unassembled WGS sequence"/>
</dbReference>
<evidence type="ECO:0000313" key="1">
    <source>
        <dbReference type="EMBL" id="PXF61393.1"/>
    </source>
</evidence>
<gene>
    <name evidence="1" type="ORF">C4B59_03915</name>
</gene>
<dbReference type="EMBL" id="PQXF01000005">
    <property type="protein sequence ID" value="PXF61393.1"/>
    <property type="molecule type" value="Genomic_DNA"/>
</dbReference>
<protein>
    <submittedName>
        <fullName evidence="1">mRNA surveillance protein pelota</fullName>
    </submittedName>
</protein>
<accession>A0AC61L4R7</accession>
<name>A0AC61L4R7_9EURY</name>
<sequence>MKIRQQKLKRREGTIELVPETLDDLWHLKYIIENRDLVSAFTKRRVEGATDKIRPEAAEKKSVHLTIEVSGMEFHRFSNRLRVRGIIRSGVDTGEYHTINVELGSMVGITKHWKPDQLERIEDAKATSDRPRVTIITVESGEVEIGRVRQFGVDRVSQVTKPSGKQGGDFTHEFFSSAADALSKSVAGGEDHSIIIAGPGFIKEDFMEYLRSSNPDIAARAVLEDTVATGMPGFIEVLRRGAVDRIVQESRIGRETEMMDALMREIATDGKCAYGTSEVMAALELGAIETLLIVDETLRNFREAGAGSGSGYGGGEESGAKSSIDADDLMRRVEQMQGRVVVLSSEFEPGNRLDALGGMAALLRFKIE</sequence>
<evidence type="ECO:0000313" key="2">
    <source>
        <dbReference type="Proteomes" id="UP000248329"/>
    </source>
</evidence>
<comment type="caution">
    <text evidence="1">The sequence shown here is derived from an EMBL/GenBank/DDBJ whole genome shotgun (WGS) entry which is preliminary data.</text>
</comment>